<dbReference type="Pfam" id="PF13412">
    <property type="entry name" value="HTH_24"/>
    <property type="match status" value="1"/>
</dbReference>
<name>A0A328P8H0_9EURY</name>
<comment type="caution">
    <text evidence="2">The sequence shown here is derived from an EMBL/GenBank/DDBJ whole genome shotgun (WGS) entry which is preliminary data.</text>
</comment>
<feature type="domain" description="HTH crp-type" evidence="1">
    <location>
        <begin position="18"/>
        <end position="68"/>
    </location>
</feature>
<dbReference type="CDD" id="cd00092">
    <property type="entry name" value="HTH_CRP"/>
    <property type="match status" value="1"/>
</dbReference>
<evidence type="ECO:0000259" key="1">
    <source>
        <dbReference type="SMART" id="SM00419"/>
    </source>
</evidence>
<dbReference type="InterPro" id="IPR036390">
    <property type="entry name" value="WH_DNA-bd_sf"/>
</dbReference>
<dbReference type="InterPro" id="IPR012318">
    <property type="entry name" value="HTH_CRP"/>
</dbReference>
<proteinExistence type="predicted"/>
<dbReference type="PANTHER" id="PTHR43704:SF2">
    <property type="entry name" value="HTH CRP-TYPE DOMAIN-CONTAINING PROTEIN"/>
    <property type="match status" value="1"/>
</dbReference>
<dbReference type="InterPro" id="IPR057161">
    <property type="entry name" value="DUF7839"/>
</dbReference>
<sequence length="266" mass="29641">MKEFKKKGELTRFQILAEIAENQPHIRQRDIAEKLGITVQAVSENIKTLTDQGYIQAGNGRSHYKLTKRGIEKLKREAITLRKYADSVLETMSTYKSTWPAIAKENLKKGEEVELFMEDGIVYAKKRTDGQAHGKVLHNAKKGEDVALTELSGLINLKKGKVTILVLPRISEGGSRAANLQKIKKVYSQGYDRVGIMGTVARAVADKLNLRVDFEFATPEATLAAAKRGLNVLVLAVGRMSKSIARKLERENIEYKIENVAEESST</sequence>
<dbReference type="Pfam" id="PF25211">
    <property type="entry name" value="DUF7839"/>
    <property type="match status" value="1"/>
</dbReference>
<gene>
    <name evidence="2" type="ORF">DPC56_06855</name>
</gene>
<reference evidence="2 3" key="1">
    <citation type="submission" date="2018-06" db="EMBL/GenBank/DDBJ databases">
        <title>Draft genome sequence of hyperthermophilic methanogen Methanothermobacter tenebrarum sp. MCM-B 1447.</title>
        <authorList>
            <person name="Pore S.D."/>
            <person name="Dagar S."/>
            <person name="Dhakephalkar P.K."/>
        </authorList>
    </citation>
    <scope>NUCLEOTIDE SEQUENCE [LARGE SCALE GENOMIC DNA]</scope>
    <source>
        <strain evidence="2 3">MCM B 1447</strain>
    </source>
</reference>
<dbReference type="Proteomes" id="UP000249782">
    <property type="component" value="Unassembled WGS sequence"/>
</dbReference>
<dbReference type="Gene3D" id="1.10.10.10">
    <property type="entry name" value="Winged helix-like DNA-binding domain superfamily/Winged helix DNA-binding domain"/>
    <property type="match status" value="1"/>
</dbReference>
<dbReference type="SMART" id="SM00419">
    <property type="entry name" value="HTH_CRP"/>
    <property type="match status" value="1"/>
</dbReference>
<dbReference type="InterPro" id="IPR036388">
    <property type="entry name" value="WH-like_DNA-bd_sf"/>
</dbReference>
<dbReference type="GO" id="GO:0006355">
    <property type="term" value="P:regulation of DNA-templated transcription"/>
    <property type="evidence" value="ECO:0007669"/>
    <property type="project" value="InterPro"/>
</dbReference>
<dbReference type="AlphaFoldDB" id="A0A328P8H0"/>
<dbReference type="PANTHER" id="PTHR43704">
    <property type="entry name" value="BSR5907 PROTEIN"/>
    <property type="match status" value="1"/>
</dbReference>
<dbReference type="PIRSF" id="PIRSF004955">
    <property type="entry name" value="HTH_arch"/>
    <property type="match status" value="1"/>
</dbReference>
<dbReference type="OrthoDB" id="56502at2157"/>
<dbReference type="InterPro" id="IPR012015">
    <property type="entry name" value="UCP_HTH_arc"/>
</dbReference>
<dbReference type="EMBL" id="QLOE01000009">
    <property type="protein sequence ID" value="RAO78687.1"/>
    <property type="molecule type" value="Genomic_DNA"/>
</dbReference>
<evidence type="ECO:0000313" key="2">
    <source>
        <dbReference type="EMBL" id="RAO78687.1"/>
    </source>
</evidence>
<evidence type="ECO:0000313" key="3">
    <source>
        <dbReference type="Proteomes" id="UP000249782"/>
    </source>
</evidence>
<dbReference type="GO" id="GO:0003677">
    <property type="term" value="F:DNA binding"/>
    <property type="evidence" value="ECO:0007669"/>
    <property type="project" value="InterPro"/>
</dbReference>
<keyword evidence="3" id="KW-1185">Reference proteome</keyword>
<accession>A0A328P8H0</accession>
<dbReference type="SUPFAM" id="SSF46785">
    <property type="entry name" value="Winged helix' DNA-binding domain"/>
    <property type="match status" value="1"/>
</dbReference>
<dbReference type="RefSeq" id="WP_112094338.1">
    <property type="nucleotide sequence ID" value="NZ_QLOE01000009.1"/>
</dbReference>
<organism evidence="2 3">
    <name type="scientific">Methanothermobacter tenebrarum</name>
    <dbReference type="NCBI Taxonomy" id="680118"/>
    <lineage>
        <taxon>Archaea</taxon>
        <taxon>Methanobacteriati</taxon>
        <taxon>Methanobacteriota</taxon>
        <taxon>Methanomada group</taxon>
        <taxon>Methanobacteria</taxon>
        <taxon>Methanobacteriales</taxon>
        <taxon>Methanobacteriaceae</taxon>
        <taxon>Methanothermobacter</taxon>
    </lineage>
</organism>
<protein>
    <submittedName>
        <fullName evidence="2">Transcriptional regulator</fullName>
    </submittedName>
</protein>